<gene>
    <name evidence="2" type="ORF">CPELLU_LOCUS16391</name>
</gene>
<evidence type="ECO:0000256" key="1">
    <source>
        <dbReference type="SAM" id="MobiDB-lite"/>
    </source>
</evidence>
<comment type="caution">
    <text evidence="2">The sequence shown here is derived from an EMBL/GenBank/DDBJ whole genome shotgun (WGS) entry which is preliminary data.</text>
</comment>
<reference evidence="2" key="1">
    <citation type="submission" date="2021-06" db="EMBL/GenBank/DDBJ databases">
        <authorList>
            <person name="Kallberg Y."/>
            <person name="Tangrot J."/>
            <person name="Rosling A."/>
        </authorList>
    </citation>
    <scope>NUCLEOTIDE SEQUENCE</scope>
    <source>
        <strain evidence="2">FL966</strain>
    </source>
</reference>
<feature type="compositionally biased region" description="Basic and acidic residues" evidence="1">
    <location>
        <begin position="22"/>
        <end position="40"/>
    </location>
</feature>
<feature type="non-terminal residue" evidence="2">
    <location>
        <position position="54"/>
    </location>
</feature>
<evidence type="ECO:0000313" key="3">
    <source>
        <dbReference type="Proteomes" id="UP000789759"/>
    </source>
</evidence>
<feature type="region of interest" description="Disordered" evidence="1">
    <location>
        <begin position="1"/>
        <end position="54"/>
    </location>
</feature>
<dbReference type="AlphaFoldDB" id="A0A9N9JHH3"/>
<accession>A0A9N9JHH3</accession>
<keyword evidence="3" id="KW-1185">Reference proteome</keyword>
<name>A0A9N9JHH3_9GLOM</name>
<evidence type="ECO:0000313" key="2">
    <source>
        <dbReference type="EMBL" id="CAG8780957.1"/>
    </source>
</evidence>
<sequence>NILEHNSSFYISSSKDEDEEFSENREKSIDNKSEKVDKDQVRKRKHKSNKSKKI</sequence>
<dbReference type="Proteomes" id="UP000789759">
    <property type="component" value="Unassembled WGS sequence"/>
</dbReference>
<feature type="compositionally biased region" description="Polar residues" evidence="1">
    <location>
        <begin position="1"/>
        <end position="11"/>
    </location>
</feature>
<dbReference type="EMBL" id="CAJVQA010024068">
    <property type="protein sequence ID" value="CAG8780957.1"/>
    <property type="molecule type" value="Genomic_DNA"/>
</dbReference>
<feature type="compositionally biased region" description="Basic residues" evidence="1">
    <location>
        <begin position="41"/>
        <end position="54"/>
    </location>
</feature>
<organism evidence="2 3">
    <name type="scientific">Cetraspora pellucida</name>
    <dbReference type="NCBI Taxonomy" id="1433469"/>
    <lineage>
        <taxon>Eukaryota</taxon>
        <taxon>Fungi</taxon>
        <taxon>Fungi incertae sedis</taxon>
        <taxon>Mucoromycota</taxon>
        <taxon>Glomeromycotina</taxon>
        <taxon>Glomeromycetes</taxon>
        <taxon>Diversisporales</taxon>
        <taxon>Gigasporaceae</taxon>
        <taxon>Cetraspora</taxon>
    </lineage>
</organism>
<proteinExistence type="predicted"/>
<protein>
    <submittedName>
        <fullName evidence="2">20292_t:CDS:1</fullName>
    </submittedName>
</protein>